<comment type="caution">
    <text evidence="2">The sequence shown here is derived from an EMBL/GenBank/DDBJ whole genome shotgun (WGS) entry which is preliminary data.</text>
</comment>
<dbReference type="EMBL" id="MU866279">
    <property type="protein sequence ID" value="KAK4174481.1"/>
    <property type="molecule type" value="Genomic_DNA"/>
</dbReference>
<sequence length="256" mass="27283">MITQTLLLAALTGTTLAQTLTPPPNPTISSSPAQASEDALYSLCTSQLNAYQRLRPSPAREVEAFFDNAPELQNPRNNYWDYDRIDVQCKRIWDARNSMGATAAPSLASQFSTFTSSWNSWVSNVKEEALEWATRCNEFGDTPSNVNGEHNKRWGAHFYAMIITDEAGCRTAISNWLGVEARTKSTEGTASLTTVVTTTNSAATETETTVTSGNQSQTIEEVSTATSTAGAAQMTGLGGVIMGVVAVGGVVAGGLL</sequence>
<dbReference type="Proteomes" id="UP001302321">
    <property type="component" value="Unassembled WGS sequence"/>
</dbReference>
<evidence type="ECO:0000313" key="3">
    <source>
        <dbReference type="Proteomes" id="UP001302321"/>
    </source>
</evidence>
<keyword evidence="1" id="KW-0732">Signal</keyword>
<keyword evidence="3" id="KW-1185">Reference proteome</keyword>
<reference evidence="2" key="1">
    <citation type="journal article" date="2023" name="Mol. Phylogenet. Evol.">
        <title>Genome-scale phylogeny and comparative genomics of the fungal order Sordariales.</title>
        <authorList>
            <person name="Hensen N."/>
            <person name="Bonometti L."/>
            <person name="Westerberg I."/>
            <person name="Brannstrom I.O."/>
            <person name="Guillou S."/>
            <person name="Cros-Aarteil S."/>
            <person name="Calhoun S."/>
            <person name="Haridas S."/>
            <person name="Kuo A."/>
            <person name="Mondo S."/>
            <person name="Pangilinan J."/>
            <person name="Riley R."/>
            <person name="LaButti K."/>
            <person name="Andreopoulos B."/>
            <person name="Lipzen A."/>
            <person name="Chen C."/>
            <person name="Yan M."/>
            <person name="Daum C."/>
            <person name="Ng V."/>
            <person name="Clum A."/>
            <person name="Steindorff A."/>
            <person name="Ohm R.A."/>
            <person name="Martin F."/>
            <person name="Silar P."/>
            <person name="Natvig D.O."/>
            <person name="Lalanne C."/>
            <person name="Gautier V."/>
            <person name="Ament-Velasquez S.L."/>
            <person name="Kruys A."/>
            <person name="Hutchinson M.I."/>
            <person name="Powell A.J."/>
            <person name="Barry K."/>
            <person name="Miller A.N."/>
            <person name="Grigoriev I.V."/>
            <person name="Debuchy R."/>
            <person name="Gladieux P."/>
            <person name="Hiltunen Thoren M."/>
            <person name="Johannesson H."/>
        </authorList>
    </citation>
    <scope>NUCLEOTIDE SEQUENCE</scope>
    <source>
        <strain evidence="2">CBS 892.96</strain>
    </source>
</reference>
<name>A0AAN6W535_9PEZI</name>
<evidence type="ECO:0000256" key="1">
    <source>
        <dbReference type="SAM" id="SignalP"/>
    </source>
</evidence>
<evidence type="ECO:0000313" key="2">
    <source>
        <dbReference type="EMBL" id="KAK4174481.1"/>
    </source>
</evidence>
<organism evidence="2 3">
    <name type="scientific">Triangularia setosa</name>
    <dbReference type="NCBI Taxonomy" id="2587417"/>
    <lineage>
        <taxon>Eukaryota</taxon>
        <taxon>Fungi</taxon>
        <taxon>Dikarya</taxon>
        <taxon>Ascomycota</taxon>
        <taxon>Pezizomycotina</taxon>
        <taxon>Sordariomycetes</taxon>
        <taxon>Sordariomycetidae</taxon>
        <taxon>Sordariales</taxon>
        <taxon>Podosporaceae</taxon>
        <taxon>Triangularia</taxon>
    </lineage>
</organism>
<dbReference type="AlphaFoldDB" id="A0AAN6W535"/>
<accession>A0AAN6W535</accession>
<proteinExistence type="predicted"/>
<protein>
    <recommendedName>
        <fullName evidence="4">SCP domain-containing protein</fullName>
    </recommendedName>
</protein>
<gene>
    <name evidence="2" type="ORF">QBC36DRAFT_380133</name>
</gene>
<feature type="signal peptide" evidence="1">
    <location>
        <begin position="1"/>
        <end position="17"/>
    </location>
</feature>
<evidence type="ECO:0008006" key="4">
    <source>
        <dbReference type="Google" id="ProtNLM"/>
    </source>
</evidence>
<reference evidence="2" key="2">
    <citation type="submission" date="2023-05" db="EMBL/GenBank/DDBJ databases">
        <authorList>
            <consortium name="Lawrence Berkeley National Laboratory"/>
            <person name="Steindorff A."/>
            <person name="Hensen N."/>
            <person name="Bonometti L."/>
            <person name="Westerberg I."/>
            <person name="Brannstrom I.O."/>
            <person name="Guillou S."/>
            <person name="Cros-Aarteil S."/>
            <person name="Calhoun S."/>
            <person name="Haridas S."/>
            <person name="Kuo A."/>
            <person name="Mondo S."/>
            <person name="Pangilinan J."/>
            <person name="Riley R."/>
            <person name="Labutti K."/>
            <person name="Andreopoulos B."/>
            <person name="Lipzen A."/>
            <person name="Chen C."/>
            <person name="Yanf M."/>
            <person name="Daum C."/>
            <person name="Ng V."/>
            <person name="Clum A."/>
            <person name="Ohm R."/>
            <person name="Martin F."/>
            <person name="Silar P."/>
            <person name="Natvig D."/>
            <person name="Lalanne C."/>
            <person name="Gautier V."/>
            <person name="Ament-Velasquez S.L."/>
            <person name="Kruys A."/>
            <person name="Hutchinson M.I."/>
            <person name="Powell A.J."/>
            <person name="Barry K."/>
            <person name="Miller A.N."/>
            <person name="Grigoriev I.V."/>
            <person name="Debuchy R."/>
            <person name="Gladieux P."/>
            <person name="Thoren M.H."/>
            <person name="Johannesson H."/>
        </authorList>
    </citation>
    <scope>NUCLEOTIDE SEQUENCE</scope>
    <source>
        <strain evidence="2">CBS 892.96</strain>
    </source>
</reference>
<feature type="chain" id="PRO_5042943503" description="SCP domain-containing protein" evidence="1">
    <location>
        <begin position="18"/>
        <end position="256"/>
    </location>
</feature>